<gene>
    <name evidence="2" type="ORF">SCV_090</name>
</gene>
<evidence type="ECO:0000256" key="1">
    <source>
        <dbReference type="SAM" id="MobiDB-lite"/>
    </source>
</evidence>
<feature type="region of interest" description="Disordered" evidence="1">
    <location>
        <begin position="314"/>
        <end position="337"/>
    </location>
</feature>
<reference evidence="2" key="1">
    <citation type="submission" date="2017-01" db="EMBL/GenBank/DDBJ databases">
        <title>Draft genome sequence of uncultured bacilliform virus purified from snow crab.</title>
        <authorList>
            <person name="Takano T."/>
        </authorList>
    </citation>
    <scope>NUCLEOTIDE SEQUENCE</scope>
    <source>
        <strain evidence="2">Isolate_1</strain>
    </source>
</reference>
<dbReference type="EMBL" id="BDLS01000002">
    <property type="protein sequence ID" value="GAV93210.1"/>
    <property type="molecule type" value="Genomic_DNA"/>
</dbReference>
<name>A0A1Q3DL29_9VIRU</name>
<comment type="caution">
    <text evidence="2">The sequence shown here is derived from an EMBL/GenBank/DDBJ whole genome shotgun (WGS) entry which is preliminary data.</text>
</comment>
<sequence>MPIGLKEAEKLVRWYNKLDCGCPISKRVSCVLGALGGGIDAAAIRSRPDLTTSHGDDFIVPSRVTRLIEGILLERALSKPDLAAAAFDLTGILTYCTCNSFESNFNLSTMTAWIPVDTNKRKIRVTCPSCTFDYGNNTELNGCVRAEPLISLLRKRADEETCPERAETKHLFSLLIGAAGGCGRLGAQQANFNGSWTSLSFNRSSPMLLIEADVLVSNRVSPSVRLQPMCICSEFLYAVTSSLSHEAAYKARNMTVIEGGEFLFFRYTIFEEGGVFDSTVDVSSIISGEPTSETGCMAAAAAAASLVPTPSTSEDYIVTSPTSKRRKKDNTPIFTSSMSTTNEVDMQSLLMTVLSCGKTTAPARTRKKKKPPVVSNDGMVDDQCKTNYIIPCPQIDEQSIVTYQRQSHISYLSKVTKHPVVINESMTVNVDVRLFRKNFTLPPSHILFSPPLIIRKGLNRFKIISDVLKFFDSVEINEEWGSSPLGNNAAHAATLNLLSCIRKNSLTRSVSTAPSKGFNVICKTPTTNIGVSISSKEIQTRQLCTATTLHMLAGLAK</sequence>
<organism evidence="2">
    <name type="scientific">Chionoecetes opilio bacilliform virus</name>
    <dbReference type="NCBI Taxonomy" id="1825681"/>
    <lineage>
        <taxon>Viruses</taxon>
        <taxon>Viruses incertae sedis</taxon>
        <taxon>Naldaviricetes</taxon>
        <taxon>Nimaviridae</taxon>
    </lineage>
</organism>
<accession>A0A1Q3DL29</accession>
<protein>
    <recommendedName>
        <fullName evidence="3">Wsv440-like protein</fullName>
    </recommendedName>
</protein>
<evidence type="ECO:0008006" key="3">
    <source>
        <dbReference type="Google" id="ProtNLM"/>
    </source>
</evidence>
<evidence type="ECO:0000313" key="2">
    <source>
        <dbReference type="EMBL" id="GAV93210.1"/>
    </source>
</evidence>
<proteinExistence type="predicted"/>